<comment type="caution">
    <text evidence="1">The sequence shown here is derived from an EMBL/GenBank/DDBJ whole genome shotgun (WGS) entry which is preliminary data.</text>
</comment>
<gene>
    <name evidence="1" type="ORF">PoB_004165800</name>
</gene>
<dbReference type="AlphaFoldDB" id="A0AAV4B7M0"/>
<dbReference type="Proteomes" id="UP000735302">
    <property type="component" value="Unassembled WGS sequence"/>
</dbReference>
<evidence type="ECO:0000313" key="2">
    <source>
        <dbReference type="Proteomes" id="UP000735302"/>
    </source>
</evidence>
<dbReference type="EMBL" id="BLXT01004603">
    <property type="protein sequence ID" value="GFO15153.1"/>
    <property type="molecule type" value="Genomic_DNA"/>
</dbReference>
<sequence length="115" mass="12641">MEHSTIKQRIDTVGCGGVYERSALLASPNARPPEAGNEPAIEGSLQISVRYPLFHQRPEFERVQMARKISFVWPSQRVKNVRADCSSDPSNEPYGGSLDVILCVSARVGLAEVQS</sequence>
<name>A0AAV4B7M0_9GAST</name>
<organism evidence="1 2">
    <name type="scientific">Plakobranchus ocellatus</name>
    <dbReference type="NCBI Taxonomy" id="259542"/>
    <lineage>
        <taxon>Eukaryota</taxon>
        <taxon>Metazoa</taxon>
        <taxon>Spiralia</taxon>
        <taxon>Lophotrochozoa</taxon>
        <taxon>Mollusca</taxon>
        <taxon>Gastropoda</taxon>
        <taxon>Heterobranchia</taxon>
        <taxon>Euthyneura</taxon>
        <taxon>Panpulmonata</taxon>
        <taxon>Sacoglossa</taxon>
        <taxon>Placobranchoidea</taxon>
        <taxon>Plakobranchidae</taxon>
        <taxon>Plakobranchus</taxon>
    </lineage>
</organism>
<reference evidence="1 2" key="1">
    <citation type="journal article" date="2021" name="Elife">
        <title>Chloroplast acquisition without the gene transfer in kleptoplastic sea slugs, Plakobranchus ocellatus.</title>
        <authorList>
            <person name="Maeda T."/>
            <person name="Takahashi S."/>
            <person name="Yoshida T."/>
            <person name="Shimamura S."/>
            <person name="Takaki Y."/>
            <person name="Nagai Y."/>
            <person name="Toyoda A."/>
            <person name="Suzuki Y."/>
            <person name="Arimoto A."/>
            <person name="Ishii H."/>
            <person name="Satoh N."/>
            <person name="Nishiyama T."/>
            <person name="Hasebe M."/>
            <person name="Maruyama T."/>
            <person name="Minagawa J."/>
            <person name="Obokata J."/>
            <person name="Shigenobu S."/>
        </authorList>
    </citation>
    <scope>NUCLEOTIDE SEQUENCE [LARGE SCALE GENOMIC DNA]</scope>
</reference>
<proteinExistence type="predicted"/>
<keyword evidence="2" id="KW-1185">Reference proteome</keyword>
<protein>
    <submittedName>
        <fullName evidence="1">Uncharacterized protein</fullName>
    </submittedName>
</protein>
<accession>A0AAV4B7M0</accession>
<evidence type="ECO:0000313" key="1">
    <source>
        <dbReference type="EMBL" id="GFO15153.1"/>
    </source>
</evidence>